<dbReference type="AlphaFoldDB" id="X1MIR0"/>
<dbReference type="EMBL" id="BARV01012004">
    <property type="protein sequence ID" value="GAI14595.1"/>
    <property type="molecule type" value="Genomic_DNA"/>
</dbReference>
<comment type="caution">
    <text evidence="1">The sequence shown here is derived from an EMBL/GenBank/DDBJ whole genome shotgun (WGS) entry which is preliminary data.</text>
</comment>
<evidence type="ECO:0000313" key="1">
    <source>
        <dbReference type="EMBL" id="GAI14595.1"/>
    </source>
</evidence>
<dbReference type="InterPro" id="IPR018247">
    <property type="entry name" value="EF_Hand_1_Ca_BS"/>
</dbReference>
<protein>
    <submittedName>
        <fullName evidence="1">Uncharacterized protein</fullName>
    </submittedName>
</protein>
<name>X1MIR0_9ZZZZ</name>
<dbReference type="PROSITE" id="PS00018">
    <property type="entry name" value="EF_HAND_1"/>
    <property type="match status" value="1"/>
</dbReference>
<proteinExistence type="predicted"/>
<gene>
    <name evidence="1" type="ORF">S06H3_22450</name>
</gene>
<feature type="non-terminal residue" evidence="1">
    <location>
        <position position="1"/>
    </location>
</feature>
<accession>X1MIR0</accession>
<organism evidence="1">
    <name type="scientific">marine sediment metagenome</name>
    <dbReference type="NCBI Taxonomy" id="412755"/>
    <lineage>
        <taxon>unclassified sequences</taxon>
        <taxon>metagenomes</taxon>
        <taxon>ecological metagenomes</taxon>
    </lineage>
</organism>
<reference evidence="1" key="1">
    <citation type="journal article" date="2014" name="Front. Microbiol.">
        <title>High frequency of phylogenetically diverse reductive dehalogenase-homologous genes in deep subseafloor sedimentary metagenomes.</title>
        <authorList>
            <person name="Kawai M."/>
            <person name="Futagami T."/>
            <person name="Toyoda A."/>
            <person name="Takaki Y."/>
            <person name="Nishi S."/>
            <person name="Hori S."/>
            <person name="Arai W."/>
            <person name="Tsubouchi T."/>
            <person name="Morono Y."/>
            <person name="Uchiyama I."/>
            <person name="Ito T."/>
            <person name="Fujiyama A."/>
            <person name="Inagaki F."/>
            <person name="Takami H."/>
        </authorList>
    </citation>
    <scope>NUCLEOTIDE SEQUENCE</scope>
    <source>
        <strain evidence="1">Expedition CK06-06</strain>
    </source>
</reference>
<sequence>ELSQIDRDMSGTIDYNELMALRQKEVRLGTSHKLMELFTTHPNMLKRIKHLSTLTV</sequence>